<dbReference type="InterPro" id="IPR050985">
    <property type="entry name" value="Alpha-glycosidase_related"/>
</dbReference>
<dbReference type="InterPro" id="IPR013780">
    <property type="entry name" value="Glyco_hydro_b"/>
</dbReference>
<dbReference type="InterPro" id="IPR031705">
    <property type="entry name" value="Glyco_hydro_36_C"/>
</dbReference>
<feature type="domain" description="Glycosyl hydrolase family 36 N-terminal" evidence="6">
    <location>
        <begin position="18"/>
        <end position="256"/>
    </location>
</feature>
<dbReference type="PANTHER" id="PTHR43053:SF3">
    <property type="entry name" value="ALPHA-GALACTOSIDASE C-RELATED"/>
    <property type="match status" value="1"/>
</dbReference>
<dbReference type="SUPFAM" id="SSF51445">
    <property type="entry name" value="(Trans)glycosidases"/>
    <property type="match status" value="1"/>
</dbReference>
<dbReference type="Pfam" id="PF16874">
    <property type="entry name" value="Glyco_hydro_36C"/>
    <property type="match status" value="1"/>
</dbReference>
<dbReference type="Gene3D" id="2.60.40.1180">
    <property type="entry name" value="Golgi alpha-mannosidase II"/>
    <property type="match status" value="1"/>
</dbReference>
<dbReference type="Proteomes" id="UP001500449">
    <property type="component" value="Unassembled WGS sequence"/>
</dbReference>
<dbReference type="RefSeq" id="WP_344415003.1">
    <property type="nucleotide sequence ID" value="NZ_BAAAQK010000005.1"/>
</dbReference>
<evidence type="ECO:0000256" key="3">
    <source>
        <dbReference type="ARBA" id="ARBA00022801"/>
    </source>
</evidence>
<dbReference type="Gene3D" id="3.20.20.70">
    <property type="entry name" value="Aldolase class I"/>
    <property type="match status" value="1"/>
</dbReference>
<keyword evidence="8" id="KW-1185">Reference proteome</keyword>
<organism evidence="7 8">
    <name type="scientific">Pseudonocardia ailaonensis</name>
    <dbReference type="NCBI Taxonomy" id="367279"/>
    <lineage>
        <taxon>Bacteria</taxon>
        <taxon>Bacillati</taxon>
        <taxon>Actinomycetota</taxon>
        <taxon>Actinomycetes</taxon>
        <taxon>Pseudonocardiales</taxon>
        <taxon>Pseudonocardiaceae</taxon>
        <taxon>Pseudonocardia</taxon>
    </lineage>
</organism>
<dbReference type="PRINTS" id="PR00743">
    <property type="entry name" value="GLHYDRLASE36"/>
</dbReference>
<dbReference type="PROSITE" id="PS00512">
    <property type="entry name" value="ALPHA_GALACTOSIDASE"/>
    <property type="match status" value="1"/>
</dbReference>
<feature type="domain" description="Glycosyl hydrolase family 36 C-terminal" evidence="5">
    <location>
        <begin position="608"/>
        <end position="682"/>
    </location>
</feature>
<keyword evidence="4" id="KW-0326">Glycosidase</keyword>
<dbReference type="InterPro" id="IPR000111">
    <property type="entry name" value="Glyco_hydro_27/36_CS"/>
</dbReference>
<comment type="caution">
    <text evidence="7">The sequence shown here is derived from an EMBL/GenBank/DDBJ whole genome shotgun (WGS) entry which is preliminary data.</text>
</comment>
<protein>
    <recommendedName>
        <fullName evidence="2">alpha-galactosidase</fullName>
        <ecNumber evidence="2">3.2.1.22</ecNumber>
    </recommendedName>
</protein>
<evidence type="ECO:0000313" key="7">
    <source>
        <dbReference type="EMBL" id="GAA1841479.1"/>
    </source>
</evidence>
<dbReference type="InterPro" id="IPR017853">
    <property type="entry name" value="GH"/>
</dbReference>
<reference evidence="7 8" key="1">
    <citation type="journal article" date="2019" name="Int. J. Syst. Evol. Microbiol.">
        <title>The Global Catalogue of Microorganisms (GCM) 10K type strain sequencing project: providing services to taxonomists for standard genome sequencing and annotation.</title>
        <authorList>
            <consortium name="The Broad Institute Genomics Platform"/>
            <consortium name="The Broad Institute Genome Sequencing Center for Infectious Disease"/>
            <person name="Wu L."/>
            <person name="Ma J."/>
        </authorList>
    </citation>
    <scope>NUCLEOTIDE SEQUENCE [LARGE SCALE GENOMIC DNA]</scope>
    <source>
        <strain evidence="7 8">JCM 16009</strain>
    </source>
</reference>
<evidence type="ECO:0000259" key="5">
    <source>
        <dbReference type="Pfam" id="PF16874"/>
    </source>
</evidence>
<dbReference type="InterPro" id="IPR002252">
    <property type="entry name" value="Glyco_hydro_36"/>
</dbReference>
<dbReference type="Gene3D" id="2.70.98.60">
    <property type="entry name" value="alpha-galactosidase from lactobacil brevis"/>
    <property type="match status" value="1"/>
</dbReference>
<dbReference type="CDD" id="cd14791">
    <property type="entry name" value="GH36"/>
    <property type="match status" value="1"/>
</dbReference>
<evidence type="ECO:0000259" key="6">
    <source>
        <dbReference type="Pfam" id="PF16875"/>
    </source>
</evidence>
<accession>A0ABN2MYJ6</accession>
<evidence type="ECO:0000256" key="4">
    <source>
        <dbReference type="ARBA" id="ARBA00023295"/>
    </source>
</evidence>
<proteinExistence type="predicted"/>
<sequence length="703" mass="76229">MIVLSAGGVTVVVDVDGGLPAIVHWGPDLAGTAPAALRDARRPVPGTNAPDRPLRLALLPEPHDGWTGRPGVLGSRAGRGWAPRFTPRRVLLDGIEVTEAVTGAGRLDVESRDDDAALGLDVVVELLAGGLLRCRATLTNLADEPYELGGLLLALPVPAEAAELLDFAGRHEHERVPQRRAFTVGTHLRENRRGRTGADSAFLLHAGTPGFGFARGEVFAVHTAWSGNHVHLAEQAASGERVLGGGELLLPGEIRLGRGEAYTSPWLYGSCGTGLDELAARFHRHLRTGRPRPVTLNVWEAVWFDHDPARLVDLAERAAALGVERFVLDDGWFGARRDDRAGLGDWTVSPEVWPDGLHPLVDRVRSLGMEFGLWVEPEMVNPDSDLARVHPEWIMAARSELPPESRFQQVLDLDRAYVHIRDALFALLAEYDIGYLKWDHNRDLVEAGGTGGRPGVHAQTLALYRLLDELRAAHPGLGIESCSSGGARVDLGILERTDRVWVSDQLDPHERQRMLRWTAQLLPPEYLGSHIGAARSHSTGRVHDLGFRAATAVFGHLGIEQDLAAVPEAELAGLQEWIAWWKANRELLLGGDLVRMDVAGDDLLVHGVVAPDRSRALIALVRTATSATAHTPPLRFRGLDPERSYRVRPLVIGDAPAGLPGWAAEGVVVTGAALEHAGLASPVLHPDQALLLEVSEIDSRQNR</sequence>
<keyword evidence="3" id="KW-0378">Hydrolase</keyword>
<dbReference type="InterPro" id="IPR031704">
    <property type="entry name" value="Glyco_hydro_36_N"/>
</dbReference>
<dbReference type="PANTHER" id="PTHR43053">
    <property type="entry name" value="GLYCOSIDASE FAMILY 31"/>
    <property type="match status" value="1"/>
</dbReference>
<dbReference type="InterPro" id="IPR013785">
    <property type="entry name" value="Aldolase_TIM"/>
</dbReference>
<evidence type="ECO:0000313" key="8">
    <source>
        <dbReference type="Proteomes" id="UP001500449"/>
    </source>
</evidence>
<dbReference type="Pfam" id="PF02065">
    <property type="entry name" value="Melibiase"/>
    <property type="match status" value="1"/>
</dbReference>
<dbReference type="Pfam" id="PF16875">
    <property type="entry name" value="Glyco_hydro_36N"/>
    <property type="match status" value="1"/>
</dbReference>
<gene>
    <name evidence="7" type="ORF">GCM10009836_21070</name>
</gene>
<evidence type="ECO:0000256" key="1">
    <source>
        <dbReference type="ARBA" id="ARBA00001255"/>
    </source>
</evidence>
<dbReference type="EMBL" id="BAAAQK010000005">
    <property type="protein sequence ID" value="GAA1841479.1"/>
    <property type="molecule type" value="Genomic_DNA"/>
</dbReference>
<dbReference type="EC" id="3.2.1.22" evidence="2"/>
<evidence type="ECO:0000256" key="2">
    <source>
        <dbReference type="ARBA" id="ARBA00012755"/>
    </source>
</evidence>
<dbReference type="InterPro" id="IPR038417">
    <property type="entry name" value="Alpga-gal_N_sf"/>
</dbReference>
<name>A0ABN2MYJ6_9PSEU</name>
<comment type="catalytic activity">
    <reaction evidence="1">
        <text>Hydrolysis of terminal, non-reducing alpha-D-galactose residues in alpha-D-galactosides, including galactose oligosaccharides, galactomannans and galactolipids.</text>
        <dbReference type="EC" id="3.2.1.22"/>
    </reaction>
</comment>